<keyword evidence="2 5" id="KW-0812">Transmembrane</keyword>
<reference evidence="7" key="1">
    <citation type="journal article" date="2014" name="Front. Microbiol.">
        <title>High frequency of phylogenetically diverse reductive dehalogenase-homologous genes in deep subseafloor sedimentary metagenomes.</title>
        <authorList>
            <person name="Kawai M."/>
            <person name="Futagami T."/>
            <person name="Toyoda A."/>
            <person name="Takaki Y."/>
            <person name="Nishi S."/>
            <person name="Hori S."/>
            <person name="Arai W."/>
            <person name="Tsubouchi T."/>
            <person name="Morono Y."/>
            <person name="Uchiyama I."/>
            <person name="Ito T."/>
            <person name="Fujiyama A."/>
            <person name="Inagaki F."/>
            <person name="Takami H."/>
        </authorList>
    </citation>
    <scope>NUCLEOTIDE SEQUENCE</scope>
    <source>
        <strain evidence="7">Expedition CK06-06</strain>
    </source>
</reference>
<feature type="domain" description="Amino acid permease/ SLC12A" evidence="6">
    <location>
        <begin position="12"/>
        <end position="217"/>
    </location>
</feature>
<name>X1CEZ0_9ZZZZ</name>
<dbReference type="InterPro" id="IPR050367">
    <property type="entry name" value="APC_superfamily"/>
</dbReference>
<comment type="caution">
    <text evidence="7">The sequence shown here is derived from an EMBL/GenBank/DDBJ whole genome shotgun (WGS) entry which is preliminary data.</text>
</comment>
<dbReference type="GO" id="GO:0005886">
    <property type="term" value="C:plasma membrane"/>
    <property type="evidence" value="ECO:0007669"/>
    <property type="project" value="UniProtKB-SubCell"/>
</dbReference>
<feature type="transmembrane region" description="Helical" evidence="5">
    <location>
        <begin position="12"/>
        <end position="32"/>
    </location>
</feature>
<proteinExistence type="predicted"/>
<feature type="transmembrane region" description="Helical" evidence="5">
    <location>
        <begin position="147"/>
        <end position="166"/>
    </location>
</feature>
<gene>
    <name evidence="7" type="ORF">S01H4_57247</name>
</gene>
<evidence type="ECO:0000256" key="3">
    <source>
        <dbReference type="ARBA" id="ARBA00022989"/>
    </source>
</evidence>
<dbReference type="AlphaFoldDB" id="X1CEZ0"/>
<evidence type="ECO:0000313" key="7">
    <source>
        <dbReference type="EMBL" id="GAH06222.1"/>
    </source>
</evidence>
<feature type="non-terminal residue" evidence="7">
    <location>
        <position position="220"/>
    </location>
</feature>
<feature type="transmembrane region" description="Helical" evidence="5">
    <location>
        <begin position="118"/>
        <end position="135"/>
    </location>
</feature>
<evidence type="ECO:0000256" key="5">
    <source>
        <dbReference type="SAM" id="Phobius"/>
    </source>
</evidence>
<dbReference type="Pfam" id="PF00324">
    <property type="entry name" value="AA_permease"/>
    <property type="match status" value="1"/>
</dbReference>
<evidence type="ECO:0000259" key="6">
    <source>
        <dbReference type="Pfam" id="PF00324"/>
    </source>
</evidence>
<dbReference type="Gene3D" id="1.20.1740.10">
    <property type="entry name" value="Amino acid/polyamine transporter I"/>
    <property type="match status" value="1"/>
</dbReference>
<dbReference type="EMBL" id="BART01033274">
    <property type="protein sequence ID" value="GAH06222.1"/>
    <property type="molecule type" value="Genomic_DNA"/>
</dbReference>
<dbReference type="PANTHER" id="PTHR42770:SF7">
    <property type="entry name" value="MEMBRANE PROTEIN"/>
    <property type="match status" value="1"/>
</dbReference>
<keyword evidence="3 5" id="KW-1133">Transmembrane helix</keyword>
<accession>X1CEZ0</accession>
<protein>
    <recommendedName>
        <fullName evidence="6">Amino acid permease/ SLC12A domain-containing protein</fullName>
    </recommendedName>
</protein>
<organism evidence="7">
    <name type="scientific">marine sediment metagenome</name>
    <dbReference type="NCBI Taxonomy" id="412755"/>
    <lineage>
        <taxon>unclassified sequences</taxon>
        <taxon>metagenomes</taxon>
        <taxon>ecological metagenomes</taxon>
    </lineage>
</organism>
<sequence length="220" mass="23310">MKLKKSLKLIDIFSIATGAMISSGIFILPGLAHAKAGPAMVVAYLLAGLLAMTGMLSQAELVTAMPKAGGTYFYVTRSLGPAIGTIDGLITWLSISLKSAFALFGMAAFLIPFTTIDIHFISISLAVFFIFINYLSVGHAGKIQRGLVFFLIMLLLIYIIKGLPHINVLNFENFAPGGFPSILSTAGFVFIAYGGLLKIASVAEETTEPAKIPSGMIASL</sequence>
<dbReference type="PANTHER" id="PTHR42770">
    <property type="entry name" value="AMINO ACID TRANSPORTER-RELATED"/>
    <property type="match status" value="1"/>
</dbReference>
<evidence type="ECO:0000256" key="2">
    <source>
        <dbReference type="ARBA" id="ARBA00022692"/>
    </source>
</evidence>
<dbReference type="GO" id="GO:0022857">
    <property type="term" value="F:transmembrane transporter activity"/>
    <property type="evidence" value="ECO:0007669"/>
    <property type="project" value="InterPro"/>
</dbReference>
<evidence type="ECO:0000256" key="4">
    <source>
        <dbReference type="ARBA" id="ARBA00023136"/>
    </source>
</evidence>
<evidence type="ECO:0000256" key="1">
    <source>
        <dbReference type="ARBA" id="ARBA00004141"/>
    </source>
</evidence>
<feature type="transmembrane region" description="Helical" evidence="5">
    <location>
        <begin position="178"/>
        <end position="197"/>
    </location>
</feature>
<keyword evidence="4 5" id="KW-0472">Membrane</keyword>
<feature type="transmembrane region" description="Helical" evidence="5">
    <location>
        <begin position="38"/>
        <end position="57"/>
    </location>
</feature>
<dbReference type="InterPro" id="IPR004841">
    <property type="entry name" value="AA-permease/SLC12A_dom"/>
</dbReference>
<comment type="subcellular location">
    <subcellularLocation>
        <location evidence="1">Membrane</location>
        <topology evidence="1">Multi-pass membrane protein</topology>
    </subcellularLocation>
</comment>